<name>A0A6L2LKW6_TANCI</name>
<comment type="caution">
    <text evidence="2">The sequence shown here is derived from an EMBL/GenBank/DDBJ whole genome shotgun (WGS) entry which is preliminary data.</text>
</comment>
<protein>
    <submittedName>
        <fullName evidence="2">Nucleic acid-binding, OB-fold protein</fullName>
    </submittedName>
</protein>
<dbReference type="AlphaFoldDB" id="A0A6L2LKW6"/>
<sequence length="302" mass="33433">PSIFVVVSCSQLDIQGLPRCNYGGGRLIRPRDGGMVAAGVGQRWGEGTGVVAGNKLEKMYSSTFKRVLFKCLDVIGHVIAYEDLDMYDKNGKSGKKKPLTLIDLEVFVREDVEKSKNTATRISTTAKKSTKETFVGKIPLRNIAELLDVAQGVTFVIVGTIIAIHEEEGWWYVGCRSCKKKVIREKDMIDLESDIPKKNAFVLTVLRLSDDPEILDSIRLAVTPSKMDTEATSSTLPNITPLDLESQTDENMTSTQEKNVVDHVKQQDASDGKNKRAAENNIGNESSNRKKRAIEVKTEKDV</sequence>
<accession>A0A6L2LKW6</accession>
<dbReference type="InterPro" id="IPR012340">
    <property type="entry name" value="NA-bd_OB-fold"/>
</dbReference>
<evidence type="ECO:0000256" key="1">
    <source>
        <dbReference type="SAM" id="MobiDB-lite"/>
    </source>
</evidence>
<feature type="region of interest" description="Disordered" evidence="1">
    <location>
        <begin position="226"/>
        <end position="302"/>
    </location>
</feature>
<feature type="compositionally biased region" description="Polar residues" evidence="1">
    <location>
        <begin position="249"/>
        <end position="258"/>
    </location>
</feature>
<feature type="compositionally biased region" description="Basic and acidic residues" evidence="1">
    <location>
        <begin position="293"/>
        <end position="302"/>
    </location>
</feature>
<evidence type="ECO:0000313" key="2">
    <source>
        <dbReference type="EMBL" id="GEU62476.1"/>
    </source>
</evidence>
<dbReference type="SUPFAM" id="SSF50249">
    <property type="entry name" value="Nucleic acid-binding proteins"/>
    <property type="match status" value="1"/>
</dbReference>
<dbReference type="Gene3D" id="2.40.50.140">
    <property type="entry name" value="Nucleic acid-binding proteins"/>
    <property type="match status" value="1"/>
</dbReference>
<feature type="non-terminal residue" evidence="2">
    <location>
        <position position="1"/>
    </location>
</feature>
<reference evidence="2" key="1">
    <citation type="journal article" date="2019" name="Sci. Rep.">
        <title>Draft genome of Tanacetum cinerariifolium, the natural source of mosquito coil.</title>
        <authorList>
            <person name="Yamashiro T."/>
            <person name="Shiraishi A."/>
            <person name="Satake H."/>
            <person name="Nakayama K."/>
        </authorList>
    </citation>
    <scope>NUCLEOTIDE SEQUENCE</scope>
</reference>
<dbReference type="EMBL" id="BKCJ010004681">
    <property type="protein sequence ID" value="GEU62476.1"/>
    <property type="molecule type" value="Genomic_DNA"/>
</dbReference>
<feature type="compositionally biased region" description="Basic and acidic residues" evidence="1">
    <location>
        <begin position="259"/>
        <end position="278"/>
    </location>
</feature>
<organism evidence="2">
    <name type="scientific">Tanacetum cinerariifolium</name>
    <name type="common">Dalmatian daisy</name>
    <name type="synonym">Chrysanthemum cinerariifolium</name>
    <dbReference type="NCBI Taxonomy" id="118510"/>
    <lineage>
        <taxon>Eukaryota</taxon>
        <taxon>Viridiplantae</taxon>
        <taxon>Streptophyta</taxon>
        <taxon>Embryophyta</taxon>
        <taxon>Tracheophyta</taxon>
        <taxon>Spermatophyta</taxon>
        <taxon>Magnoliopsida</taxon>
        <taxon>eudicotyledons</taxon>
        <taxon>Gunneridae</taxon>
        <taxon>Pentapetalae</taxon>
        <taxon>asterids</taxon>
        <taxon>campanulids</taxon>
        <taxon>Asterales</taxon>
        <taxon>Asteraceae</taxon>
        <taxon>Asteroideae</taxon>
        <taxon>Anthemideae</taxon>
        <taxon>Anthemidinae</taxon>
        <taxon>Tanacetum</taxon>
    </lineage>
</organism>
<gene>
    <name evidence="2" type="ORF">Tci_034454</name>
</gene>
<proteinExistence type="predicted"/>